<dbReference type="RefSeq" id="WP_127043416.1">
    <property type="nucleotide sequence ID" value="NZ_JAABOK010000003.1"/>
</dbReference>
<name>A0A9Q5D7Q3_9BACT</name>
<dbReference type="EMBL" id="RIAR02000001">
    <property type="protein sequence ID" value="NSL89499.1"/>
    <property type="molecule type" value="Genomic_DNA"/>
</dbReference>
<proteinExistence type="predicted"/>
<comment type="caution">
    <text evidence="2">The sequence shown here is derived from an EMBL/GenBank/DDBJ whole genome shotgun (WGS) entry which is preliminary data.</text>
</comment>
<feature type="signal peptide" evidence="1">
    <location>
        <begin position="1"/>
        <end position="24"/>
    </location>
</feature>
<evidence type="ECO:0000313" key="3">
    <source>
        <dbReference type="Proteomes" id="UP000281028"/>
    </source>
</evidence>
<evidence type="ECO:0000256" key="1">
    <source>
        <dbReference type="SAM" id="SignalP"/>
    </source>
</evidence>
<accession>A0A9Q5D7Q3</accession>
<dbReference type="OrthoDB" id="666482at2"/>
<sequence length="214" mass="23194">MTRFHSLFLFLAGCILLLSCSKEMSTEGPSAGTCEYAPYTNGSSFSYINVNKTKDTISYTLTVEGDTTINNTRFKKIGDDSVFICSDCKDGIYTQIASLLTFQGYKADNLLLTYLKDNSLKGDSWNDTVTISNGTVSTTGILRHTIIDKGISKTVYGKAYAEVIAVKLDAYAIVLNNPVPVGTVSTSYYAKGVGLIEADQSGDTIKLTSYTLKP</sequence>
<feature type="chain" id="PRO_5040378590" evidence="1">
    <location>
        <begin position="25"/>
        <end position="214"/>
    </location>
</feature>
<keyword evidence="1" id="KW-0732">Signal</keyword>
<gene>
    <name evidence="2" type="ORF">ECE50_021845</name>
</gene>
<evidence type="ECO:0000313" key="2">
    <source>
        <dbReference type="EMBL" id="NSL89499.1"/>
    </source>
</evidence>
<reference evidence="2" key="1">
    <citation type="submission" date="2020-05" db="EMBL/GenBank/DDBJ databases">
        <title>Chitinophaga laudate sp. nov., isolated from a tropical peat swamp.</title>
        <authorList>
            <person name="Goh C.B.S."/>
            <person name="Lee M.S."/>
            <person name="Parimannan S."/>
            <person name="Pasbakhsh P."/>
            <person name="Yule C.M."/>
            <person name="Rajandas H."/>
            <person name="Loke S."/>
            <person name="Croft L."/>
            <person name="Tan J.B.L."/>
        </authorList>
    </citation>
    <scope>NUCLEOTIDE SEQUENCE</scope>
    <source>
        <strain evidence="2">Mgbs1</strain>
    </source>
</reference>
<keyword evidence="3" id="KW-1185">Reference proteome</keyword>
<protein>
    <submittedName>
        <fullName evidence="2">Uncharacterized protein</fullName>
    </submittedName>
</protein>
<dbReference type="AlphaFoldDB" id="A0A9Q5D7Q3"/>
<dbReference type="Proteomes" id="UP000281028">
    <property type="component" value="Unassembled WGS sequence"/>
</dbReference>
<organism evidence="2 3">
    <name type="scientific">Chitinophaga solisilvae</name>
    <dbReference type="NCBI Taxonomy" id="1233460"/>
    <lineage>
        <taxon>Bacteria</taxon>
        <taxon>Pseudomonadati</taxon>
        <taxon>Bacteroidota</taxon>
        <taxon>Chitinophagia</taxon>
        <taxon>Chitinophagales</taxon>
        <taxon>Chitinophagaceae</taxon>
        <taxon>Chitinophaga</taxon>
    </lineage>
</organism>
<dbReference type="PROSITE" id="PS51257">
    <property type="entry name" value="PROKAR_LIPOPROTEIN"/>
    <property type="match status" value="1"/>
</dbReference>